<reference evidence="2" key="1">
    <citation type="journal article" date="2023" name="Insect Mol. Biol.">
        <title>Genome sequencing provides insights into the evolution of gene families encoding plant cell wall-degrading enzymes in longhorned beetles.</title>
        <authorList>
            <person name="Shin N.R."/>
            <person name="Okamura Y."/>
            <person name="Kirsch R."/>
            <person name="Pauchet Y."/>
        </authorList>
    </citation>
    <scope>NUCLEOTIDE SEQUENCE</scope>
    <source>
        <strain evidence="2">MMC_N1</strain>
    </source>
</reference>
<name>A0ABQ9JJN9_9CUCU</name>
<keyword evidence="1" id="KW-0472">Membrane</keyword>
<evidence type="ECO:0000313" key="2">
    <source>
        <dbReference type="EMBL" id="KAJ8977632.1"/>
    </source>
</evidence>
<feature type="non-terminal residue" evidence="2">
    <location>
        <position position="210"/>
    </location>
</feature>
<protein>
    <submittedName>
        <fullName evidence="2">Uncharacterized protein</fullName>
    </submittedName>
</protein>
<evidence type="ECO:0000256" key="1">
    <source>
        <dbReference type="SAM" id="Phobius"/>
    </source>
</evidence>
<evidence type="ECO:0000313" key="3">
    <source>
        <dbReference type="Proteomes" id="UP001162164"/>
    </source>
</evidence>
<feature type="transmembrane region" description="Helical" evidence="1">
    <location>
        <begin position="21"/>
        <end position="43"/>
    </location>
</feature>
<proteinExistence type="predicted"/>
<comment type="caution">
    <text evidence="2">The sequence shown here is derived from an EMBL/GenBank/DDBJ whole genome shotgun (WGS) entry which is preliminary data.</text>
</comment>
<organism evidence="2 3">
    <name type="scientific">Molorchus minor</name>
    <dbReference type="NCBI Taxonomy" id="1323400"/>
    <lineage>
        <taxon>Eukaryota</taxon>
        <taxon>Metazoa</taxon>
        <taxon>Ecdysozoa</taxon>
        <taxon>Arthropoda</taxon>
        <taxon>Hexapoda</taxon>
        <taxon>Insecta</taxon>
        <taxon>Pterygota</taxon>
        <taxon>Neoptera</taxon>
        <taxon>Endopterygota</taxon>
        <taxon>Coleoptera</taxon>
        <taxon>Polyphaga</taxon>
        <taxon>Cucujiformia</taxon>
        <taxon>Chrysomeloidea</taxon>
        <taxon>Cerambycidae</taxon>
        <taxon>Lamiinae</taxon>
        <taxon>Monochamini</taxon>
        <taxon>Molorchus</taxon>
    </lineage>
</organism>
<accession>A0ABQ9JJN9</accession>
<sequence length="210" mass="23972">MKVSACTQIFSNTVGSLMKRIATWKVTVLAIILPMLHILFRLLKHLSQLIFSRVIPPTQTVKTQICANYLMIYGVFLNDEEIAGVKVLEENISIPEIPNLTIRKSKVERSIITYISGYFVKRVLKIVKNCKFCQQNYLYSDYNGDTDFIEARTYQQSNLTVPGTFVTFITGQALNRSQPLTIVRNSLTSKIVMATHYKVHNNEVVAQFLM</sequence>
<keyword evidence="3" id="KW-1185">Reference proteome</keyword>
<dbReference type="Proteomes" id="UP001162164">
    <property type="component" value="Unassembled WGS sequence"/>
</dbReference>
<gene>
    <name evidence="2" type="ORF">NQ317_003609</name>
</gene>
<keyword evidence="1" id="KW-1133">Transmembrane helix</keyword>
<keyword evidence="1" id="KW-0812">Transmembrane</keyword>
<dbReference type="EMBL" id="JAPWTJ010000524">
    <property type="protein sequence ID" value="KAJ8977632.1"/>
    <property type="molecule type" value="Genomic_DNA"/>
</dbReference>